<dbReference type="InterPro" id="IPR036770">
    <property type="entry name" value="Ankyrin_rpt-contain_sf"/>
</dbReference>
<protein>
    <recommendedName>
        <fullName evidence="3">Ankyrin repeat protein</fullName>
    </recommendedName>
</protein>
<dbReference type="PANTHER" id="PTHR46586:SF3">
    <property type="entry name" value="ANKYRIN REPEAT-CONTAINING PROTEIN"/>
    <property type="match status" value="1"/>
</dbReference>
<accession>A0A8S3UWC7</accession>
<evidence type="ECO:0008006" key="3">
    <source>
        <dbReference type="Google" id="ProtNLM"/>
    </source>
</evidence>
<dbReference type="OrthoDB" id="6122197at2759"/>
<name>A0A8S3UWC7_MYTED</name>
<sequence>MDENMLNISKALSKACQNIREGDKIMALFFKQPNMKTPENCKQVLTEACVNCNRNVVTWLMSHTDIQPLVYKTSLIDTIKATINMTNNRGKYYRLSIVQFMLKHDSIKKLGQTDMSEIMQAVSSTGPLDIVQQLWNNTEQTMFDMRAIVNAACESGQFEIVDWFLQNIELTNIDVQTVMLESCGYGWLTIVKLLWSKFEILMVDIRTSMDEACTYGRYEIVKFLLENVDSRLFDTKLVFEKACGYGWKDITLWLFDNIDNISIDLKSCMFEVCAQGRIEIAELFFSKYGANYFDVKHIDRYIL</sequence>
<proteinExistence type="predicted"/>
<dbReference type="InterPro" id="IPR052050">
    <property type="entry name" value="SecEffector_AnkRepeat"/>
</dbReference>
<keyword evidence="2" id="KW-1185">Reference proteome</keyword>
<dbReference type="Proteomes" id="UP000683360">
    <property type="component" value="Unassembled WGS sequence"/>
</dbReference>
<dbReference type="EMBL" id="CAJPWZ010002973">
    <property type="protein sequence ID" value="CAG2249513.1"/>
    <property type="molecule type" value="Genomic_DNA"/>
</dbReference>
<dbReference type="AlphaFoldDB" id="A0A8S3UWC7"/>
<dbReference type="SUPFAM" id="SSF48403">
    <property type="entry name" value="Ankyrin repeat"/>
    <property type="match status" value="1"/>
</dbReference>
<organism evidence="1 2">
    <name type="scientific">Mytilus edulis</name>
    <name type="common">Blue mussel</name>
    <dbReference type="NCBI Taxonomy" id="6550"/>
    <lineage>
        <taxon>Eukaryota</taxon>
        <taxon>Metazoa</taxon>
        <taxon>Spiralia</taxon>
        <taxon>Lophotrochozoa</taxon>
        <taxon>Mollusca</taxon>
        <taxon>Bivalvia</taxon>
        <taxon>Autobranchia</taxon>
        <taxon>Pteriomorphia</taxon>
        <taxon>Mytilida</taxon>
        <taxon>Mytiloidea</taxon>
        <taxon>Mytilidae</taxon>
        <taxon>Mytilinae</taxon>
        <taxon>Mytilus</taxon>
    </lineage>
</organism>
<dbReference type="Pfam" id="PF12796">
    <property type="entry name" value="Ank_2"/>
    <property type="match status" value="1"/>
</dbReference>
<dbReference type="Gene3D" id="1.25.40.20">
    <property type="entry name" value="Ankyrin repeat-containing domain"/>
    <property type="match status" value="1"/>
</dbReference>
<dbReference type="InterPro" id="IPR002110">
    <property type="entry name" value="Ankyrin_rpt"/>
</dbReference>
<comment type="caution">
    <text evidence="1">The sequence shown here is derived from an EMBL/GenBank/DDBJ whole genome shotgun (WGS) entry which is preliminary data.</text>
</comment>
<evidence type="ECO:0000313" key="2">
    <source>
        <dbReference type="Proteomes" id="UP000683360"/>
    </source>
</evidence>
<dbReference type="PANTHER" id="PTHR46586">
    <property type="entry name" value="ANKYRIN REPEAT-CONTAINING PROTEIN"/>
    <property type="match status" value="1"/>
</dbReference>
<reference evidence="1" key="1">
    <citation type="submission" date="2021-03" db="EMBL/GenBank/DDBJ databases">
        <authorList>
            <person name="Bekaert M."/>
        </authorList>
    </citation>
    <scope>NUCLEOTIDE SEQUENCE</scope>
</reference>
<evidence type="ECO:0000313" key="1">
    <source>
        <dbReference type="EMBL" id="CAG2249513.1"/>
    </source>
</evidence>
<gene>
    <name evidence="1" type="ORF">MEDL_61279</name>
</gene>